<dbReference type="Pfam" id="PF09423">
    <property type="entry name" value="PhoD"/>
    <property type="match status" value="1"/>
</dbReference>
<dbReference type="EMBL" id="UOFJ01000519">
    <property type="protein sequence ID" value="VAW70410.1"/>
    <property type="molecule type" value="Genomic_DNA"/>
</dbReference>
<evidence type="ECO:0000259" key="1">
    <source>
        <dbReference type="Pfam" id="PF09423"/>
    </source>
</evidence>
<name>A0A3B0Y0A6_9ZZZZ</name>
<proteinExistence type="predicted"/>
<organism evidence="2">
    <name type="scientific">hydrothermal vent metagenome</name>
    <dbReference type="NCBI Taxonomy" id="652676"/>
    <lineage>
        <taxon>unclassified sequences</taxon>
        <taxon>metagenomes</taxon>
        <taxon>ecological metagenomes</taxon>
    </lineage>
</organism>
<dbReference type="InterPro" id="IPR018946">
    <property type="entry name" value="PhoD-like_MPP"/>
</dbReference>
<gene>
    <name evidence="2" type="ORF">MNBD_GAMMA10-2204</name>
</gene>
<dbReference type="InterPro" id="IPR029052">
    <property type="entry name" value="Metallo-depent_PP-like"/>
</dbReference>
<protein>
    <recommendedName>
        <fullName evidence="1">PhoD-like phosphatase metallophosphatase domain-containing protein</fullName>
    </recommendedName>
</protein>
<dbReference type="PANTHER" id="PTHR37031">
    <property type="entry name" value="METALLOPHOSPHATASE BINDING DOMAIN PROTEIN"/>
    <property type="match status" value="1"/>
</dbReference>
<accession>A0A3B0Y0A6</accession>
<dbReference type="InterPro" id="IPR038607">
    <property type="entry name" value="PhoD-like_sf"/>
</dbReference>
<dbReference type="Gene3D" id="3.60.21.70">
    <property type="entry name" value="PhoD-like phosphatase"/>
    <property type="match status" value="1"/>
</dbReference>
<dbReference type="SUPFAM" id="SSF56300">
    <property type="entry name" value="Metallo-dependent phosphatases"/>
    <property type="match status" value="1"/>
</dbReference>
<evidence type="ECO:0000313" key="2">
    <source>
        <dbReference type="EMBL" id="VAW70410.1"/>
    </source>
</evidence>
<dbReference type="AlphaFoldDB" id="A0A3B0Y0A6"/>
<dbReference type="PANTHER" id="PTHR37031:SF2">
    <property type="entry name" value="PHOD-LIKE PHOSPHATASE METALLOPHOSPHATASE DOMAIN-CONTAINING PROTEIN"/>
    <property type="match status" value="1"/>
</dbReference>
<reference evidence="2" key="1">
    <citation type="submission" date="2018-06" db="EMBL/GenBank/DDBJ databases">
        <authorList>
            <person name="Zhirakovskaya E."/>
        </authorList>
    </citation>
    <scope>NUCLEOTIDE SEQUENCE</scope>
</reference>
<feature type="domain" description="PhoD-like phosphatase metallophosphatase" evidence="1">
    <location>
        <begin position="275"/>
        <end position="437"/>
    </location>
</feature>
<dbReference type="CDD" id="cd07389">
    <property type="entry name" value="MPP_PhoD"/>
    <property type="match status" value="1"/>
</dbReference>
<sequence>MIRATIVLREFMDGNGVENADVQFTLTIVPRTMERFDGSPGGGGINMRDFDGFDPRIGGRTPGPLKPELLLRPRMELAETIVLSDRSGEDGIARANFQADAAFQRVSALRINAEPPTDVVGVLGVRVSSGGITSQVNFYSGILDEEGPDLLSSNDTITRQLAIDYAKSIVGETTTNSSTLWFNLHGDILAGRRYVCEVVRMDPPTTAPVTTLPVVFDQNRANTAVVTVTDLDAGAAYRYELYLRPANNETPGTGDILAQGDFKTHKASADELSFVFGSCHLPGSSNSFERWQHLARRSDYDFMLLIGDQIYGDNIESLGSGNNWLERYENRYHQSWTYWPIREVMRRTPVYMILDDHEITDDFGTVPIDADRIAAGMKMYHLFQESHGPARAENNTHYYSFNRGPASFFMLDDRTQRSIPPGDSAFPVLGGEQVQALVDWSQDPATRDADIIFLVAPVPIAWLPVEKLLELINDFESSAGNVAGAVGFAFGGPVGAILGHYIGHEVAEGQLDDEGLGNLTDRDLADMWTLKENQPDMVRVLDILFDLANDIQTDGTRGPRPRAVFVLGGDVHSGAMHVIRSTRTGGGEHDHRKNPCLMQITSSAISQEPASDKLYAKILAGINSGVEVGAWDLIANTFDTEDIIDDIFDGERAVFKLDDQQGGNYISEFSDLLTQRNFGRFHIERIRQDRRLYRFHVSVEGSDDALVQYFDIDLDAPNEAGTITEIKPKSLIGQVLTAEGRLSLLRVHEIGSGFGPSTDKLDTEVIAQLEPRPGESFGFQLRKGDNEKTHRKMLDVLRSAFNNDHTVRLEYERTGRTTGRILRALIIT</sequence>